<evidence type="ECO:0000313" key="1">
    <source>
        <dbReference type="EMBL" id="KDP35353.1"/>
    </source>
</evidence>
<name>A0A067KK36_JATCU</name>
<dbReference type="Proteomes" id="UP000027138">
    <property type="component" value="Unassembled WGS sequence"/>
</dbReference>
<proteinExistence type="predicted"/>
<protein>
    <submittedName>
        <fullName evidence="1">Uncharacterized protein</fullName>
    </submittedName>
</protein>
<gene>
    <name evidence="1" type="ORF">JCGZ_10337</name>
</gene>
<dbReference type="EMBL" id="KK914488">
    <property type="protein sequence ID" value="KDP35353.1"/>
    <property type="molecule type" value="Genomic_DNA"/>
</dbReference>
<keyword evidence="2" id="KW-1185">Reference proteome</keyword>
<sequence length="113" mass="13121">MESGEKSRSKDYRREQSRFRPMEALCACKEIGKGTSGSRRVGRHLAFVERWPETRREEDVVLPLGEEEEERKKKEAPLVIAFAFILVQTALMRETKGLVDLDSPLSPFLWHFL</sequence>
<reference evidence="1 2" key="1">
    <citation type="journal article" date="2014" name="PLoS ONE">
        <title>Global Analysis of Gene Expression Profiles in Physic Nut (Jatropha curcas L.) Seedlings Exposed to Salt Stress.</title>
        <authorList>
            <person name="Zhang L."/>
            <person name="Zhang C."/>
            <person name="Wu P."/>
            <person name="Chen Y."/>
            <person name="Li M."/>
            <person name="Jiang H."/>
            <person name="Wu G."/>
        </authorList>
    </citation>
    <scope>NUCLEOTIDE SEQUENCE [LARGE SCALE GENOMIC DNA]</scope>
    <source>
        <strain evidence="2">cv. GZQX0401</strain>
        <tissue evidence="1">Young leaves</tissue>
    </source>
</reference>
<evidence type="ECO:0000313" key="2">
    <source>
        <dbReference type="Proteomes" id="UP000027138"/>
    </source>
</evidence>
<dbReference type="AlphaFoldDB" id="A0A067KK36"/>
<organism evidence="1 2">
    <name type="scientific">Jatropha curcas</name>
    <name type="common">Barbados nut</name>
    <dbReference type="NCBI Taxonomy" id="180498"/>
    <lineage>
        <taxon>Eukaryota</taxon>
        <taxon>Viridiplantae</taxon>
        <taxon>Streptophyta</taxon>
        <taxon>Embryophyta</taxon>
        <taxon>Tracheophyta</taxon>
        <taxon>Spermatophyta</taxon>
        <taxon>Magnoliopsida</taxon>
        <taxon>eudicotyledons</taxon>
        <taxon>Gunneridae</taxon>
        <taxon>Pentapetalae</taxon>
        <taxon>rosids</taxon>
        <taxon>fabids</taxon>
        <taxon>Malpighiales</taxon>
        <taxon>Euphorbiaceae</taxon>
        <taxon>Crotonoideae</taxon>
        <taxon>Jatropheae</taxon>
        <taxon>Jatropha</taxon>
    </lineage>
</organism>
<accession>A0A067KK36</accession>